<dbReference type="RefSeq" id="WP_133965635.1">
    <property type="nucleotide sequence ID" value="NZ_CANLRM010000001.1"/>
</dbReference>
<gene>
    <name evidence="1" type="ORF">DFQ06_0321</name>
</gene>
<evidence type="ECO:0000313" key="2">
    <source>
        <dbReference type="Proteomes" id="UP000294824"/>
    </source>
</evidence>
<dbReference type="EMBL" id="SORL01000007">
    <property type="protein sequence ID" value="TDY63440.1"/>
    <property type="molecule type" value="Genomic_DNA"/>
</dbReference>
<name>A0A4R8MCH2_9FLAO</name>
<keyword evidence="2" id="KW-1185">Reference proteome</keyword>
<organism evidence="1 2">
    <name type="scientific">Algibacter lectus</name>
    <dbReference type="NCBI Taxonomy" id="221126"/>
    <lineage>
        <taxon>Bacteria</taxon>
        <taxon>Pseudomonadati</taxon>
        <taxon>Bacteroidota</taxon>
        <taxon>Flavobacteriia</taxon>
        <taxon>Flavobacteriales</taxon>
        <taxon>Flavobacteriaceae</taxon>
        <taxon>Algibacter</taxon>
    </lineage>
</organism>
<dbReference type="Proteomes" id="UP000294824">
    <property type="component" value="Unassembled WGS sequence"/>
</dbReference>
<comment type="caution">
    <text evidence="1">The sequence shown here is derived from an EMBL/GenBank/DDBJ whole genome shotgun (WGS) entry which is preliminary data.</text>
</comment>
<sequence>MKNTTIFIGLLFLVLFQIPTYAQVGIGTTTPDASSILDIESTTQGILTPRMTTAQRIAIASPAEGLMVFDIDEGSFFYFDGTVWVELEGSVTRDNYKLVKSAADLADELAAGGGTEYLFTTDFMYEINGTITLAAPINLNGAYLVGEDTNEDILMRVGGTIFEGDTGGSIRGLTLVASGPGAAVFNLTGSTGTERFVFRDSVVANSTSVGTISSYGLVFISIVQYVSNAAGITFDDIHQLLLNSEGWASDNTGIYQTFTGDFDIIAKQGGFSKVVGATAAIDITGVSALTSGNISNVNFYGGGNYVNGSSPYTGYDFSNKWDVDSPGIPVETDGVASGNFYFNGTLTTGFSQFISNGTPVEVQGTGGFDAPRLFRFIASEGNNKLTYDGIKPRKFQVNVSMSIRVDNAAGNFYAFVIAKEGVLVTESNAVVRIDSDLQIQNVSLNADIDLIAGESIEVYVQRLTGSGTDELAVFSENLSIK</sequence>
<proteinExistence type="predicted"/>
<reference evidence="1 2" key="1">
    <citation type="submission" date="2019-03" db="EMBL/GenBank/DDBJ databases">
        <title>Genomic Encyclopedia of Type Strains, Phase III (KMG-III): the genomes of soil and plant-associated and newly described type strains.</title>
        <authorList>
            <person name="Whitman W."/>
        </authorList>
    </citation>
    <scope>NUCLEOTIDE SEQUENCE [LARGE SCALE GENOMIC DNA]</scope>
    <source>
        <strain evidence="1 2">CECT 8301</strain>
    </source>
</reference>
<accession>A0A4R8MCH2</accession>
<dbReference type="AlphaFoldDB" id="A0A4R8MCH2"/>
<protein>
    <recommendedName>
        <fullName evidence="3">Cell wall surface anchor family protein</fullName>
    </recommendedName>
</protein>
<evidence type="ECO:0008006" key="3">
    <source>
        <dbReference type="Google" id="ProtNLM"/>
    </source>
</evidence>
<evidence type="ECO:0000313" key="1">
    <source>
        <dbReference type="EMBL" id="TDY63440.1"/>
    </source>
</evidence>